<dbReference type="AlphaFoldDB" id="A0A0A9CEB7"/>
<proteinExistence type="predicted"/>
<reference evidence="1" key="1">
    <citation type="submission" date="2014-09" db="EMBL/GenBank/DDBJ databases">
        <authorList>
            <person name="Magalhaes I.L.F."/>
            <person name="Oliveira U."/>
            <person name="Santos F.R."/>
            <person name="Vidigal T.H.D.A."/>
            <person name="Brescovit A.D."/>
            <person name="Santos A.J."/>
        </authorList>
    </citation>
    <scope>NUCLEOTIDE SEQUENCE</scope>
    <source>
        <tissue evidence="1">Shoot tissue taken approximately 20 cm above the soil surface</tissue>
    </source>
</reference>
<dbReference type="EMBL" id="GBRH01223964">
    <property type="protein sequence ID" value="JAD73931.1"/>
    <property type="molecule type" value="Transcribed_RNA"/>
</dbReference>
<sequence>MDVGLWKSCCLFSDCFSRKSYLLLYLSLCRVTAFLSEKYSSNIDAIMNGWLSREKCSACPSAVVVCLQAESDGYRDTR</sequence>
<reference evidence="1" key="2">
    <citation type="journal article" date="2015" name="Data Brief">
        <title>Shoot transcriptome of the giant reed, Arundo donax.</title>
        <authorList>
            <person name="Barrero R.A."/>
            <person name="Guerrero F.D."/>
            <person name="Moolhuijzen P."/>
            <person name="Goolsby J.A."/>
            <person name="Tidwell J."/>
            <person name="Bellgard S.E."/>
            <person name="Bellgard M.I."/>
        </authorList>
    </citation>
    <scope>NUCLEOTIDE SEQUENCE</scope>
    <source>
        <tissue evidence="1">Shoot tissue taken approximately 20 cm above the soil surface</tissue>
    </source>
</reference>
<evidence type="ECO:0000313" key="1">
    <source>
        <dbReference type="EMBL" id="JAD73931.1"/>
    </source>
</evidence>
<name>A0A0A9CEB7_ARUDO</name>
<organism evidence="1">
    <name type="scientific">Arundo donax</name>
    <name type="common">Giant reed</name>
    <name type="synonym">Donax arundinaceus</name>
    <dbReference type="NCBI Taxonomy" id="35708"/>
    <lineage>
        <taxon>Eukaryota</taxon>
        <taxon>Viridiplantae</taxon>
        <taxon>Streptophyta</taxon>
        <taxon>Embryophyta</taxon>
        <taxon>Tracheophyta</taxon>
        <taxon>Spermatophyta</taxon>
        <taxon>Magnoliopsida</taxon>
        <taxon>Liliopsida</taxon>
        <taxon>Poales</taxon>
        <taxon>Poaceae</taxon>
        <taxon>PACMAD clade</taxon>
        <taxon>Arundinoideae</taxon>
        <taxon>Arundineae</taxon>
        <taxon>Arundo</taxon>
    </lineage>
</organism>
<accession>A0A0A9CEB7</accession>
<protein>
    <submittedName>
        <fullName evidence="1">Uncharacterized protein</fullName>
    </submittedName>
</protein>